<organism evidence="6">
    <name type="scientific">Schistosoma curassoni</name>
    <dbReference type="NCBI Taxonomy" id="6186"/>
    <lineage>
        <taxon>Eukaryota</taxon>
        <taxon>Metazoa</taxon>
        <taxon>Spiralia</taxon>
        <taxon>Lophotrochozoa</taxon>
        <taxon>Platyhelminthes</taxon>
        <taxon>Trematoda</taxon>
        <taxon>Digenea</taxon>
        <taxon>Strigeidida</taxon>
        <taxon>Schistosomatoidea</taxon>
        <taxon>Schistosomatidae</taxon>
        <taxon>Schistosoma</taxon>
    </lineage>
</organism>
<dbReference type="PANTHER" id="PTHR46805">
    <property type="entry name" value="FORKHEAD BOX PROTEIN J1"/>
    <property type="match status" value="1"/>
</dbReference>
<dbReference type="InterPro" id="IPR001766">
    <property type="entry name" value="Fork_head_dom"/>
</dbReference>
<dbReference type="InterPro" id="IPR036390">
    <property type="entry name" value="WH_DNA-bd_sf"/>
</dbReference>
<feature type="DNA-binding region" description="Fork-head" evidence="2">
    <location>
        <begin position="110"/>
        <end position="155"/>
    </location>
</feature>
<proteinExistence type="predicted"/>
<feature type="domain" description="Fork-head" evidence="3">
    <location>
        <begin position="110"/>
        <end position="155"/>
    </location>
</feature>
<dbReference type="Proteomes" id="UP000279833">
    <property type="component" value="Unassembled WGS sequence"/>
</dbReference>
<dbReference type="WBParaSite" id="SCUD_0001830501-mRNA-1">
    <property type="protein sequence ID" value="SCUD_0001830501-mRNA-1"/>
    <property type="gene ID" value="SCUD_0001830501"/>
</dbReference>
<name>A0A183KTB2_9TREM</name>
<dbReference type="Gene3D" id="1.10.10.10">
    <property type="entry name" value="Winged helix-like DNA-binding domain superfamily/Winged helix DNA-binding domain"/>
    <property type="match status" value="1"/>
</dbReference>
<dbReference type="PROSITE" id="PS00657">
    <property type="entry name" value="FORK_HEAD_1"/>
    <property type="match status" value="1"/>
</dbReference>
<dbReference type="Pfam" id="PF00250">
    <property type="entry name" value="Forkhead"/>
    <property type="match status" value="1"/>
</dbReference>
<keyword evidence="5" id="KW-1185">Reference proteome</keyword>
<keyword evidence="2" id="KW-0539">Nucleus</keyword>
<dbReference type="SUPFAM" id="SSF46785">
    <property type="entry name" value="Winged helix' DNA-binding domain"/>
    <property type="match status" value="1"/>
</dbReference>
<evidence type="ECO:0000259" key="3">
    <source>
        <dbReference type="PROSITE" id="PS50039"/>
    </source>
</evidence>
<reference evidence="6" key="1">
    <citation type="submission" date="2016-06" db="UniProtKB">
        <authorList>
            <consortium name="WormBaseParasite"/>
        </authorList>
    </citation>
    <scope>IDENTIFICATION</scope>
</reference>
<dbReference type="PANTHER" id="PTHR46805:SF1">
    <property type="entry name" value="FORKHEAD BOX PROTEIN J1"/>
    <property type="match status" value="1"/>
</dbReference>
<gene>
    <name evidence="4" type="ORF">SCUD_LOCUS18302</name>
</gene>
<evidence type="ECO:0000313" key="4">
    <source>
        <dbReference type="EMBL" id="VDP65391.1"/>
    </source>
</evidence>
<dbReference type="STRING" id="6186.A0A183KTB2"/>
<dbReference type="PRINTS" id="PR00053">
    <property type="entry name" value="FORKHEAD"/>
</dbReference>
<evidence type="ECO:0000256" key="1">
    <source>
        <dbReference type="ARBA" id="ARBA00023125"/>
    </source>
</evidence>
<keyword evidence="1 2" id="KW-0238">DNA-binding</keyword>
<protein>
    <submittedName>
        <fullName evidence="6">Fork-head domain-containing protein</fullName>
    </submittedName>
</protein>
<dbReference type="InterPro" id="IPR018122">
    <property type="entry name" value="TF_fork_head_CS_1"/>
</dbReference>
<comment type="subcellular location">
    <subcellularLocation>
        <location evidence="2">Nucleus</location>
    </subcellularLocation>
</comment>
<dbReference type="GO" id="GO:0005634">
    <property type="term" value="C:nucleus"/>
    <property type="evidence" value="ECO:0007669"/>
    <property type="project" value="UniProtKB-SubCell"/>
</dbReference>
<accession>A0A183KTB2</accession>
<dbReference type="SMART" id="SM00339">
    <property type="entry name" value="FH"/>
    <property type="match status" value="1"/>
</dbReference>
<sequence length="166" mass="19262">MSLNIHPQSFDLYGKNLKLLAEKLRKNWMQKLSNSDQTDDSLTSLTWLYDANPVSMNPEATAHFEGKEFNVCLSLYDNYNRYSCSGNQPITGSLLDPQVRLEYRTKWTGKPPFSYATLICLAMRELGKPKVTLSDIYGWIMNNFAYYRHTDSSWQVRSISDCIYIF</sequence>
<dbReference type="InterPro" id="IPR036388">
    <property type="entry name" value="WH-like_DNA-bd_sf"/>
</dbReference>
<dbReference type="PROSITE" id="PS50039">
    <property type="entry name" value="FORK_HEAD_3"/>
    <property type="match status" value="1"/>
</dbReference>
<reference evidence="4 5" key="2">
    <citation type="submission" date="2018-11" db="EMBL/GenBank/DDBJ databases">
        <authorList>
            <consortium name="Pathogen Informatics"/>
        </authorList>
    </citation>
    <scope>NUCLEOTIDE SEQUENCE [LARGE SCALE GENOMIC DNA]</scope>
    <source>
        <strain evidence="4">Dakar</strain>
        <strain evidence="5">Dakar, Senegal</strain>
    </source>
</reference>
<dbReference type="AlphaFoldDB" id="A0A183KTB2"/>
<evidence type="ECO:0000313" key="5">
    <source>
        <dbReference type="Proteomes" id="UP000279833"/>
    </source>
</evidence>
<dbReference type="GO" id="GO:0000981">
    <property type="term" value="F:DNA-binding transcription factor activity, RNA polymerase II-specific"/>
    <property type="evidence" value="ECO:0007669"/>
    <property type="project" value="TreeGrafter"/>
</dbReference>
<evidence type="ECO:0000313" key="6">
    <source>
        <dbReference type="WBParaSite" id="SCUD_0001830501-mRNA-1"/>
    </source>
</evidence>
<dbReference type="EMBL" id="UZAK01040852">
    <property type="protein sequence ID" value="VDP65391.1"/>
    <property type="molecule type" value="Genomic_DNA"/>
</dbReference>
<dbReference type="GO" id="GO:0000978">
    <property type="term" value="F:RNA polymerase II cis-regulatory region sequence-specific DNA binding"/>
    <property type="evidence" value="ECO:0007669"/>
    <property type="project" value="TreeGrafter"/>
</dbReference>
<evidence type="ECO:0000256" key="2">
    <source>
        <dbReference type="PROSITE-ProRule" id="PRU00089"/>
    </source>
</evidence>
<dbReference type="InterPro" id="IPR047513">
    <property type="entry name" value="FOXJ1"/>
</dbReference>